<accession>A0ABU0ZFJ0</accession>
<dbReference type="InterPro" id="IPR028082">
    <property type="entry name" value="Peripla_BP_I"/>
</dbReference>
<sequence length="388" mass="39567">MSISRLRPFVAVVALSALLAGCGEAGSADTGGRTTTDAVLEKARTLVAANFAGTDRDLPASGPAAVKGKNVVALACSATAPGCALPAQGFVDAATALGWTARLVDGKLDPSVYNTQIRAAATAGADAVALFGVDCAAAEGAIKSARQAGTLVFAGNALDCDDTYAGGGEAIFDGGLIWGTAGTDYGRFLDEQVGTSIAAWVIAETGGKAKVLQMRQDDSATTRHTGESEFKALSECGGCRVDTVPYTGADLLGGKLQAKLSAALQRHPDADVVMVPADAAISLGAGAAVEQARAGGRELLLVGHEGVPSSIQLIRKGQQSFALGRPWPWTGWATADALNRHFAGAPQVDPGFGFGAMDAEHLPAGDVYDGNADSPSYQDNYRRIWGVS</sequence>
<feature type="domain" description="Periplasmic binding protein" evidence="5">
    <location>
        <begin position="87"/>
        <end position="344"/>
    </location>
</feature>
<keyword evidence="3 4" id="KW-0732">Signal</keyword>
<proteinExistence type="inferred from homology"/>
<comment type="similarity">
    <text evidence="2">Belongs to the bacterial solute-binding protein 2 family.</text>
</comment>
<dbReference type="Pfam" id="PF13407">
    <property type="entry name" value="Peripla_BP_4"/>
    <property type="match status" value="1"/>
</dbReference>
<comment type="subcellular location">
    <subcellularLocation>
        <location evidence="1">Cell envelope</location>
    </subcellularLocation>
</comment>
<keyword evidence="7" id="KW-1185">Reference proteome</keyword>
<organism evidence="6 7">
    <name type="scientific">Phytohabitans maris</name>
    <dbReference type="NCBI Taxonomy" id="3071409"/>
    <lineage>
        <taxon>Bacteria</taxon>
        <taxon>Bacillati</taxon>
        <taxon>Actinomycetota</taxon>
        <taxon>Actinomycetes</taxon>
        <taxon>Micromonosporales</taxon>
        <taxon>Micromonosporaceae</taxon>
    </lineage>
</organism>
<name>A0ABU0ZFJ0_9ACTN</name>
<comment type="caution">
    <text evidence="6">The sequence shown here is derived from an EMBL/GenBank/DDBJ whole genome shotgun (WGS) entry which is preliminary data.</text>
</comment>
<dbReference type="PANTHER" id="PTHR46847:SF1">
    <property type="entry name" value="D-ALLOSE-BINDING PERIPLASMIC PROTEIN-RELATED"/>
    <property type="match status" value="1"/>
</dbReference>
<evidence type="ECO:0000313" key="7">
    <source>
        <dbReference type="Proteomes" id="UP001230908"/>
    </source>
</evidence>
<feature type="signal peptide" evidence="4">
    <location>
        <begin position="1"/>
        <end position="25"/>
    </location>
</feature>
<evidence type="ECO:0000256" key="4">
    <source>
        <dbReference type="SAM" id="SignalP"/>
    </source>
</evidence>
<gene>
    <name evidence="6" type="ORF">RB614_14635</name>
</gene>
<dbReference type="Gene3D" id="3.40.50.2300">
    <property type="match status" value="2"/>
</dbReference>
<dbReference type="PANTHER" id="PTHR46847">
    <property type="entry name" value="D-ALLOSE-BINDING PERIPLASMIC PROTEIN-RELATED"/>
    <property type="match status" value="1"/>
</dbReference>
<dbReference type="SUPFAM" id="SSF53822">
    <property type="entry name" value="Periplasmic binding protein-like I"/>
    <property type="match status" value="1"/>
</dbReference>
<evidence type="ECO:0000256" key="1">
    <source>
        <dbReference type="ARBA" id="ARBA00004196"/>
    </source>
</evidence>
<evidence type="ECO:0000259" key="5">
    <source>
        <dbReference type="Pfam" id="PF13407"/>
    </source>
</evidence>
<evidence type="ECO:0000313" key="6">
    <source>
        <dbReference type="EMBL" id="MDQ7905753.1"/>
    </source>
</evidence>
<dbReference type="EMBL" id="JAVHUY010000012">
    <property type="protein sequence ID" value="MDQ7905753.1"/>
    <property type="molecule type" value="Genomic_DNA"/>
</dbReference>
<reference evidence="6 7" key="1">
    <citation type="submission" date="2023-08" db="EMBL/GenBank/DDBJ databases">
        <title>Phytohabitans sansha sp. nov., isolated from marine sediment.</title>
        <authorList>
            <person name="Zhao Y."/>
            <person name="Yi K."/>
        </authorList>
    </citation>
    <scope>NUCLEOTIDE SEQUENCE [LARGE SCALE GENOMIC DNA]</scope>
    <source>
        <strain evidence="6 7">ZYX-F-186</strain>
    </source>
</reference>
<protein>
    <submittedName>
        <fullName evidence="6">Substrate-binding domain-containing protein</fullName>
    </submittedName>
</protein>
<evidence type="ECO:0000256" key="3">
    <source>
        <dbReference type="ARBA" id="ARBA00022729"/>
    </source>
</evidence>
<dbReference type="Proteomes" id="UP001230908">
    <property type="component" value="Unassembled WGS sequence"/>
</dbReference>
<feature type="chain" id="PRO_5046352930" evidence="4">
    <location>
        <begin position="26"/>
        <end position="388"/>
    </location>
</feature>
<dbReference type="PROSITE" id="PS51257">
    <property type="entry name" value="PROKAR_LIPOPROTEIN"/>
    <property type="match status" value="1"/>
</dbReference>
<evidence type="ECO:0000256" key="2">
    <source>
        <dbReference type="ARBA" id="ARBA00007639"/>
    </source>
</evidence>
<dbReference type="RefSeq" id="WP_308713026.1">
    <property type="nucleotide sequence ID" value="NZ_JAVHUY010000012.1"/>
</dbReference>
<dbReference type="InterPro" id="IPR025997">
    <property type="entry name" value="SBP_2_dom"/>
</dbReference>